<dbReference type="Gene3D" id="3.40.50.720">
    <property type="entry name" value="NAD(P)-binding Rossmann-like Domain"/>
    <property type="match status" value="1"/>
</dbReference>
<dbReference type="OrthoDB" id="9809185at2"/>
<keyword evidence="5" id="KW-1185">Reference proteome</keyword>
<dbReference type="RefSeq" id="WP_007011375.1">
    <property type="nucleotide sequence ID" value="NZ_AGFM01000007.1"/>
</dbReference>
<dbReference type="PANTHER" id="PTHR43189">
    <property type="entry name" value="ZINC-TYPE ALCOHOL DEHYDROGENASE-LIKE PROTEIN C1198.01-RELATED"/>
    <property type="match status" value="1"/>
</dbReference>
<feature type="domain" description="Alcohol dehydrogenase-like C-terminal" evidence="2">
    <location>
        <begin position="172"/>
        <end position="314"/>
    </location>
</feature>
<dbReference type="SUPFAM" id="SSF50129">
    <property type="entry name" value="GroES-like"/>
    <property type="match status" value="1"/>
</dbReference>
<dbReference type="InterPro" id="IPR036291">
    <property type="entry name" value="NAD(P)-bd_dom_sf"/>
</dbReference>
<feature type="domain" description="Alcohol dehydrogenase-like N-terminal" evidence="3">
    <location>
        <begin position="22"/>
        <end position="132"/>
    </location>
</feature>
<dbReference type="PATRIC" id="fig|1088721.3.peg.450"/>
<dbReference type="GO" id="GO:0016491">
    <property type="term" value="F:oxidoreductase activity"/>
    <property type="evidence" value="ECO:0007669"/>
    <property type="project" value="UniProtKB-KW"/>
</dbReference>
<reference evidence="4 5" key="1">
    <citation type="journal article" date="2012" name="J. Bacteriol.">
        <title>Genome sequence of benzo(a)pyrene-degrading bacterium Novosphingobium pentaromativorans US6-1.</title>
        <authorList>
            <person name="Luo Y.R."/>
            <person name="Kang S.G."/>
            <person name="Kim S.J."/>
            <person name="Kim M.R."/>
            <person name="Li N."/>
            <person name="Lee J.H."/>
            <person name="Kwon K.K."/>
        </authorList>
    </citation>
    <scope>NUCLEOTIDE SEQUENCE [LARGE SCALE GENOMIC DNA]</scope>
    <source>
        <strain evidence="4 5">US6-1</strain>
    </source>
</reference>
<dbReference type="Pfam" id="PF00107">
    <property type="entry name" value="ADH_zinc_N"/>
    <property type="match status" value="1"/>
</dbReference>
<dbReference type="Gene3D" id="3.90.180.10">
    <property type="entry name" value="Medium-chain alcohol dehydrogenases, catalytic domain"/>
    <property type="match status" value="1"/>
</dbReference>
<evidence type="ECO:0000313" key="4">
    <source>
        <dbReference type="EMBL" id="EHJ62630.1"/>
    </source>
</evidence>
<evidence type="ECO:0000259" key="3">
    <source>
        <dbReference type="Pfam" id="PF08240"/>
    </source>
</evidence>
<dbReference type="InterPro" id="IPR013149">
    <property type="entry name" value="ADH-like_C"/>
</dbReference>
<dbReference type="AlphaFoldDB" id="G6E7Y7"/>
<dbReference type="PANTHER" id="PTHR43189:SF1">
    <property type="entry name" value="ZINC-TYPE ALCOHOL DEHYDROGENASE-LIKE PROTEIN C1198.01"/>
    <property type="match status" value="1"/>
</dbReference>
<protein>
    <submittedName>
        <fullName evidence="4">Threonine dehydrogenase</fullName>
    </submittedName>
</protein>
<accession>G6E7Y7</accession>
<dbReference type="eggNOG" id="COG1063">
    <property type="taxonomic scope" value="Bacteria"/>
</dbReference>
<dbReference type="Pfam" id="PF08240">
    <property type="entry name" value="ADH_N"/>
    <property type="match status" value="1"/>
</dbReference>
<keyword evidence="1" id="KW-0560">Oxidoreductase</keyword>
<dbReference type="STRING" id="1088721.JI59_17810"/>
<organism evidence="4 5">
    <name type="scientific">Novosphingobium pentaromativorans US6-1</name>
    <dbReference type="NCBI Taxonomy" id="1088721"/>
    <lineage>
        <taxon>Bacteria</taxon>
        <taxon>Pseudomonadati</taxon>
        <taxon>Pseudomonadota</taxon>
        <taxon>Alphaproteobacteria</taxon>
        <taxon>Sphingomonadales</taxon>
        <taxon>Sphingomonadaceae</taxon>
        <taxon>Novosphingobium</taxon>
    </lineage>
</organism>
<dbReference type="Proteomes" id="UP000004030">
    <property type="component" value="Unassembled WGS sequence"/>
</dbReference>
<proteinExistence type="predicted"/>
<comment type="caution">
    <text evidence="4">The sequence shown here is derived from an EMBL/GenBank/DDBJ whole genome shotgun (WGS) entry which is preliminary data.</text>
</comment>
<evidence type="ECO:0000259" key="2">
    <source>
        <dbReference type="Pfam" id="PF00107"/>
    </source>
</evidence>
<dbReference type="KEGG" id="npn:JI59_17810"/>
<name>G6E7Y7_9SPHN</name>
<dbReference type="InterPro" id="IPR013154">
    <property type="entry name" value="ADH-like_N"/>
</dbReference>
<gene>
    <name evidence="4" type="ORF">NSU_0458</name>
</gene>
<dbReference type="CDD" id="cd08262">
    <property type="entry name" value="Zn_ADH8"/>
    <property type="match status" value="1"/>
</dbReference>
<evidence type="ECO:0000313" key="5">
    <source>
        <dbReference type="Proteomes" id="UP000004030"/>
    </source>
</evidence>
<evidence type="ECO:0000256" key="1">
    <source>
        <dbReference type="ARBA" id="ARBA00023002"/>
    </source>
</evidence>
<sequence>MKAVVRENHQLHLRERPDPVPGEGQVITRTLSCGICGSDLHALHSLEEMTVAGKPGAQVPPEIPNIIFGHEFCGEILDHGPNTEKRLKAGTKVVAIGFVNTPMGLQSAGFSPIVPGGFAEQMILTERLLLPVTNGLSDAQAAMTEPFAVGEHAVARSAAGPDTINLVVGCGPVGLAVIAALKARGWGPIIASDYSPARRAIAEKMGADIVVNPAEESPHSHWGPLGASGLTPRTIDTLFSSPGKRAIAFECVGVPGVIQSMIASVPLGTQIVVAGVCAQTDTFEPLNCIGKEIELKFVFAYDETEFANTLHNIAEGHIDVLPVITGEVGLDGVAKAFDDLSNPEMHCKIVVNPTLN</sequence>
<dbReference type="EMBL" id="AGFM01000007">
    <property type="protein sequence ID" value="EHJ62630.1"/>
    <property type="molecule type" value="Genomic_DNA"/>
</dbReference>
<dbReference type="SUPFAM" id="SSF51735">
    <property type="entry name" value="NAD(P)-binding Rossmann-fold domains"/>
    <property type="match status" value="1"/>
</dbReference>
<dbReference type="InterPro" id="IPR011032">
    <property type="entry name" value="GroES-like_sf"/>
</dbReference>